<dbReference type="SUPFAM" id="SSF52833">
    <property type="entry name" value="Thioredoxin-like"/>
    <property type="match status" value="2"/>
</dbReference>
<dbReference type="GO" id="GO:0005783">
    <property type="term" value="C:endoplasmic reticulum"/>
    <property type="evidence" value="ECO:0007669"/>
    <property type="project" value="TreeGrafter"/>
</dbReference>
<dbReference type="KEGG" id="eiv:EIN_381750"/>
<accession>A0A0A1UAU3</accession>
<proteinExistence type="inferred from homology"/>
<name>A0A0A1UAU3_ENTIV</name>
<keyword evidence="2" id="KW-0732">Signal</keyword>
<dbReference type="PANTHER" id="PTHR45672:SF11">
    <property type="entry name" value="PROTEIN DISULFIDE-ISOMERASE C17H9.14C"/>
    <property type="match status" value="1"/>
</dbReference>
<evidence type="ECO:0000256" key="1">
    <source>
        <dbReference type="ARBA" id="ARBA00006347"/>
    </source>
</evidence>
<reference evidence="4 5" key="1">
    <citation type="submission" date="2012-10" db="EMBL/GenBank/DDBJ databases">
        <authorList>
            <person name="Zafar N."/>
            <person name="Inman J."/>
            <person name="Hall N."/>
            <person name="Lorenzi H."/>
            <person name="Caler E."/>
        </authorList>
    </citation>
    <scope>NUCLEOTIDE SEQUENCE [LARGE SCALE GENOMIC DNA]</scope>
    <source>
        <strain evidence="4 5">IP1</strain>
    </source>
</reference>
<dbReference type="InterPro" id="IPR013766">
    <property type="entry name" value="Thioredoxin_domain"/>
</dbReference>
<dbReference type="PANTHER" id="PTHR45672">
    <property type="entry name" value="PROTEIN DISULFIDE-ISOMERASE C17H9.14C-RELATED"/>
    <property type="match status" value="1"/>
</dbReference>
<evidence type="ECO:0000313" key="5">
    <source>
        <dbReference type="Proteomes" id="UP000014680"/>
    </source>
</evidence>
<feature type="domain" description="Thioredoxin" evidence="3">
    <location>
        <begin position="111"/>
        <end position="221"/>
    </location>
</feature>
<feature type="signal peptide" evidence="2">
    <location>
        <begin position="1"/>
        <end position="16"/>
    </location>
</feature>
<evidence type="ECO:0000256" key="2">
    <source>
        <dbReference type="SAM" id="SignalP"/>
    </source>
</evidence>
<gene>
    <name evidence="4" type="ORF">EIN_381750</name>
</gene>
<dbReference type="CDD" id="cd02961">
    <property type="entry name" value="PDI_a_family"/>
    <property type="match status" value="1"/>
</dbReference>
<sequence>MVFFLLFSLCTAVVHEFTPKTFKDPKIRVVLYYVAYGDNYKNFLSTYEEISRRLTIEVGSLDCEEYEDYCETNSIHTLPLLTVKTATEEYIVSKLSTDSLKQTLAKVNIEMEDIKPINVIDMCKNDDSNVFSTLKEPLFIKFYAPWCGHCRKLKPVFENVSRTSKVQFAEVNCDACPHICSKFSVSSYPTLLLFTPGKEPIPFQGQRTEETLTNFLTEKTSKIEL</sequence>
<dbReference type="PROSITE" id="PS51352">
    <property type="entry name" value="THIOREDOXIN_2"/>
    <property type="match status" value="1"/>
</dbReference>
<dbReference type="OrthoDB" id="10264505at2759"/>
<dbReference type="RefSeq" id="XP_004258969.1">
    <property type="nucleotide sequence ID" value="XM_004258921.1"/>
</dbReference>
<dbReference type="AlphaFoldDB" id="A0A0A1UAU3"/>
<dbReference type="Pfam" id="PF00085">
    <property type="entry name" value="Thioredoxin"/>
    <property type="match status" value="1"/>
</dbReference>
<keyword evidence="5" id="KW-1185">Reference proteome</keyword>
<dbReference type="InterPro" id="IPR051063">
    <property type="entry name" value="PDI"/>
</dbReference>
<keyword evidence="4" id="KW-0413">Isomerase</keyword>
<dbReference type="PROSITE" id="PS00194">
    <property type="entry name" value="THIOREDOXIN_1"/>
    <property type="match status" value="1"/>
</dbReference>
<dbReference type="GO" id="GO:0003756">
    <property type="term" value="F:protein disulfide isomerase activity"/>
    <property type="evidence" value="ECO:0007669"/>
    <property type="project" value="TreeGrafter"/>
</dbReference>
<dbReference type="Gene3D" id="3.40.30.10">
    <property type="entry name" value="Glutaredoxin"/>
    <property type="match status" value="1"/>
</dbReference>
<dbReference type="InterPro" id="IPR036249">
    <property type="entry name" value="Thioredoxin-like_sf"/>
</dbReference>
<dbReference type="Proteomes" id="UP000014680">
    <property type="component" value="Unassembled WGS sequence"/>
</dbReference>
<feature type="chain" id="PRO_5001991206" evidence="2">
    <location>
        <begin position="17"/>
        <end position="225"/>
    </location>
</feature>
<dbReference type="GO" id="GO:0006457">
    <property type="term" value="P:protein folding"/>
    <property type="evidence" value="ECO:0007669"/>
    <property type="project" value="TreeGrafter"/>
</dbReference>
<dbReference type="GeneID" id="14891096"/>
<protein>
    <submittedName>
        <fullName evidence="4">Protein disulfide-isomerase tigA, putative</fullName>
    </submittedName>
</protein>
<dbReference type="EMBL" id="KB206395">
    <property type="protein sequence ID" value="ELP92198.1"/>
    <property type="molecule type" value="Genomic_DNA"/>
</dbReference>
<comment type="similarity">
    <text evidence="1">Belongs to the protein disulfide isomerase family.</text>
</comment>
<dbReference type="InterPro" id="IPR017937">
    <property type="entry name" value="Thioredoxin_CS"/>
</dbReference>
<dbReference type="VEuPathDB" id="AmoebaDB:EIN_381750"/>
<evidence type="ECO:0000259" key="3">
    <source>
        <dbReference type="PROSITE" id="PS51352"/>
    </source>
</evidence>
<dbReference type="OMA" id="YEDYCET"/>
<dbReference type="PRINTS" id="PR00421">
    <property type="entry name" value="THIOREDOXIN"/>
</dbReference>
<organism evidence="4 5">
    <name type="scientific">Entamoeba invadens IP1</name>
    <dbReference type="NCBI Taxonomy" id="370355"/>
    <lineage>
        <taxon>Eukaryota</taxon>
        <taxon>Amoebozoa</taxon>
        <taxon>Evosea</taxon>
        <taxon>Archamoebae</taxon>
        <taxon>Mastigamoebida</taxon>
        <taxon>Entamoebidae</taxon>
        <taxon>Entamoeba</taxon>
    </lineage>
</organism>
<evidence type="ECO:0000313" key="4">
    <source>
        <dbReference type="EMBL" id="ELP92198.1"/>
    </source>
</evidence>